<organism evidence="2">
    <name type="scientific">viral metagenome</name>
    <dbReference type="NCBI Taxonomy" id="1070528"/>
    <lineage>
        <taxon>unclassified sequences</taxon>
        <taxon>metagenomes</taxon>
        <taxon>organismal metagenomes</taxon>
    </lineage>
</organism>
<dbReference type="InterPro" id="IPR043930">
    <property type="entry name" value="DUF5754"/>
</dbReference>
<dbReference type="Pfam" id="PF19058">
    <property type="entry name" value="DUF5754"/>
    <property type="match status" value="1"/>
</dbReference>
<dbReference type="EMBL" id="MN738841">
    <property type="protein sequence ID" value="QHT39328.1"/>
    <property type="molecule type" value="Genomic_DNA"/>
</dbReference>
<evidence type="ECO:0000256" key="1">
    <source>
        <dbReference type="SAM" id="MobiDB-lite"/>
    </source>
</evidence>
<feature type="region of interest" description="Disordered" evidence="1">
    <location>
        <begin position="1"/>
        <end position="32"/>
    </location>
</feature>
<proteinExistence type="predicted"/>
<dbReference type="AlphaFoldDB" id="A0A6C0FCB4"/>
<name>A0A6C0FCB4_9ZZZZ</name>
<evidence type="ECO:0000313" key="2">
    <source>
        <dbReference type="EMBL" id="QHT39328.1"/>
    </source>
</evidence>
<sequence length="120" mass="13932">MKTIGKNKRNTKKRSKKGGSSRANGKRVVFKKSTNSKKKYMAVFYENGKKIKTTHFGAAGMSDYTKHKDSARKQRYMNRHKATEDWSKPMTAGALSRYVLWNKPSLKASIQDYKKRFNYL</sequence>
<protein>
    <submittedName>
        <fullName evidence="2">Uncharacterized protein</fullName>
    </submittedName>
</protein>
<reference evidence="2" key="1">
    <citation type="journal article" date="2020" name="Nature">
        <title>Giant virus diversity and host interactions through global metagenomics.</title>
        <authorList>
            <person name="Schulz F."/>
            <person name="Roux S."/>
            <person name="Paez-Espino D."/>
            <person name="Jungbluth S."/>
            <person name="Walsh D.A."/>
            <person name="Denef V.J."/>
            <person name="McMahon K.D."/>
            <person name="Konstantinidis K.T."/>
            <person name="Eloe-Fadrosh E.A."/>
            <person name="Kyrpides N.C."/>
            <person name="Woyke T."/>
        </authorList>
    </citation>
    <scope>NUCLEOTIDE SEQUENCE</scope>
    <source>
        <strain evidence="2">GVMAG-S-ERX556126-94</strain>
    </source>
</reference>
<accession>A0A6C0FCB4</accession>